<evidence type="ECO:0008006" key="6">
    <source>
        <dbReference type="Google" id="ProtNLM"/>
    </source>
</evidence>
<keyword evidence="1" id="KW-0175">Coiled coil</keyword>
<dbReference type="PROSITE" id="PS51257">
    <property type="entry name" value="PROKAR_LIPOPROTEIN"/>
    <property type="match status" value="1"/>
</dbReference>
<dbReference type="AlphaFoldDB" id="A0A6J5F001"/>
<evidence type="ECO:0000313" key="4">
    <source>
        <dbReference type="EMBL" id="CAB3772180.1"/>
    </source>
</evidence>
<evidence type="ECO:0000313" key="5">
    <source>
        <dbReference type="Proteomes" id="UP000494363"/>
    </source>
</evidence>
<organism evidence="4 5">
    <name type="scientific">Paraburkholderia humisilvae</name>
    <dbReference type="NCBI Taxonomy" id="627669"/>
    <lineage>
        <taxon>Bacteria</taxon>
        <taxon>Pseudomonadati</taxon>
        <taxon>Pseudomonadota</taxon>
        <taxon>Betaproteobacteria</taxon>
        <taxon>Burkholderiales</taxon>
        <taxon>Burkholderiaceae</taxon>
        <taxon>Paraburkholderia</taxon>
    </lineage>
</organism>
<dbReference type="InterPro" id="IPR022753">
    <property type="entry name" value="T4SS_pilus_biogen_PilP"/>
</dbReference>
<feature type="coiled-coil region" evidence="1">
    <location>
        <begin position="61"/>
        <end position="88"/>
    </location>
</feature>
<gene>
    <name evidence="4" type="ORF">LMG29542_06813</name>
</gene>
<name>A0A6J5F001_9BURK</name>
<dbReference type="RefSeq" id="WP_175232201.1">
    <property type="nucleotide sequence ID" value="NZ_CADIKH010000057.1"/>
</dbReference>
<evidence type="ECO:0000256" key="3">
    <source>
        <dbReference type="SAM" id="SignalP"/>
    </source>
</evidence>
<feature type="chain" id="PRO_5027051132" description="Type IV pilus biogenesis protein PilP" evidence="3">
    <location>
        <begin position="23"/>
        <end position="193"/>
    </location>
</feature>
<evidence type="ECO:0000256" key="2">
    <source>
        <dbReference type="SAM" id="MobiDB-lite"/>
    </source>
</evidence>
<dbReference type="NCBIfam" id="TIGR03021">
    <property type="entry name" value="pilP_fam"/>
    <property type="match status" value="1"/>
</dbReference>
<proteinExistence type="predicted"/>
<accession>A0A6J5F001</accession>
<sequence>MRSDRVVQASVVLMVACSAVFAANARAQSVPSTPAAGGAPAGVAAAVPAPAPAASAAANELMQLQQDTVVLKAQLKKLDAQAQVAEREAALSRMGRTITYDEVAVRATQSLGNSISATVEFNGAGEFDVHQGDTLPNEMRVIAIHPGSVVMQSKDGRRTTLAVMSTRSPLSRIASAGLNGGEPPLPTLLAPTR</sequence>
<keyword evidence="5" id="KW-1185">Reference proteome</keyword>
<feature type="signal peptide" evidence="3">
    <location>
        <begin position="1"/>
        <end position="22"/>
    </location>
</feature>
<feature type="region of interest" description="Disordered" evidence="2">
    <location>
        <begin position="173"/>
        <end position="193"/>
    </location>
</feature>
<protein>
    <recommendedName>
        <fullName evidence="6">Type IV pilus biogenesis protein PilP</fullName>
    </recommendedName>
</protein>
<evidence type="ECO:0000256" key="1">
    <source>
        <dbReference type="SAM" id="Coils"/>
    </source>
</evidence>
<dbReference type="Proteomes" id="UP000494363">
    <property type="component" value="Unassembled WGS sequence"/>
</dbReference>
<dbReference type="EMBL" id="CADIKH010000057">
    <property type="protein sequence ID" value="CAB3772180.1"/>
    <property type="molecule type" value="Genomic_DNA"/>
</dbReference>
<keyword evidence="3" id="KW-0732">Signal</keyword>
<reference evidence="4 5" key="1">
    <citation type="submission" date="2020-04" db="EMBL/GenBank/DDBJ databases">
        <authorList>
            <person name="De Canck E."/>
        </authorList>
    </citation>
    <scope>NUCLEOTIDE SEQUENCE [LARGE SCALE GENOMIC DNA]</scope>
    <source>
        <strain evidence="4 5">LMG 29542</strain>
    </source>
</reference>